<dbReference type="Proteomes" id="UP000182836">
    <property type="component" value="Unassembled WGS sequence"/>
</dbReference>
<reference evidence="3 5" key="1">
    <citation type="submission" date="2015-07" db="EMBL/GenBank/DDBJ databases">
        <title>Fjat-14205 dsm 2895.</title>
        <authorList>
            <person name="Liu B."/>
            <person name="Wang J."/>
            <person name="Zhu Y."/>
            <person name="Liu G."/>
            <person name="Chen Q."/>
            <person name="Chen Z."/>
            <person name="Lan J."/>
            <person name="Che J."/>
            <person name="Ge C."/>
            <person name="Shi H."/>
            <person name="Pan Z."/>
            <person name="Liu X."/>
        </authorList>
    </citation>
    <scope>NUCLEOTIDE SEQUENCE [LARGE SCALE GENOMIC DNA]</scope>
    <source>
        <strain evidence="3 5">DSM 2895</strain>
    </source>
</reference>
<dbReference type="InterPro" id="IPR001296">
    <property type="entry name" value="Glyco_trans_1"/>
</dbReference>
<evidence type="ECO:0000313" key="3">
    <source>
        <dbReference type="EMBL" id="KON97603.1"/>
    </source>
</evidence>
<evidence type="ECO:0000313" key="4">
    <source>
        <dbReference type="EMBL" id="SDK24577.1"/>
    </source>
</evidence>
<keyword evidence="4" id="KW-0808">Transferase</keyword>
<accession>A0A0D1W6S0</accession>
<dbReference type="EMBL" id="LGUG01000004">
    <property type="protein sequence ID" value="KON97603.1"/>
    <property type="molecule type" value="Genomic_DNA"/>
</dbReference>
<dbReference type="PANTHER" id="PTHR45947:SF3">
    <property type="entry name" value="SULFOQUINOVOSYL TRANSFERASE SQD2"/>
    <property type="match status" value="1"/>
</dbReference>
<dbReference type="InterPro" id="IPR050194">
    <property type="entry name" value="Glycosyltransferase_grp1"/>
</dbReference>
<keyword evidence="5" id="KW-1185">Reference proteome</keyword>
<feature type="domain" description="Glycosyl transferase family 1" evidence="1">
    <location>
        <begin position="170"/>
        <end position="328"/>
    </location>
</feature>
<dbReference type="RefSeq" id="WP_043066864.1">
    <property type="nucleotide sequence ID" value="NZ_BJOA01000148.1"/>
</dbReference>
<evidence type="ECO:0000259" key="1">
    <source>
        <dbReference type="Pfam" id="PF00534"/>
    </source>
</evidence>
<organism evidence="3 5">
    <name type="scientific">Aneurinibacillus migulanus</name>
    <name type="common">Bacillus migulanus</name>
    <dbReference type="NCBI Taxonomy" id="47500"/>
    <lineage>
        <taxon>Bacteria</taxon>
        <taxon>Bacillati</taxon>
        <taxon>Bacillota</taxon>
        <taxon>Bacilli</taxon>
        <taxon>Bacillales</taxon>
        <taxon>Paenibacillaceae</taxon>
        <taxon>Aneurinibacillus group</taxon>
        <taxon>Aneurinibacillus</taxon>
    </lineage>
</organism>
<dbReference type="PANTHER" id="PTHR45947">
    <property type="entry name" value="SULFOQUINOVOSYL TRANSFERASE SQD2"/>
    <property type="match status" value="1"/>
</dbReference>
<dbReference type="GeneID" id="42307673"/>
<evidence type="ECO:0000259" key="2">
    <source>
        <dbReference type="Pfam" id="PF13477"/>
    </source>
</evidence>
<name>A0A0D1W6S0_ANEMI</name>
<evidence type="ECO:0000313" key="5">
    <source>
        <dbReference type="Proteomes" id="UP000037269"/>
    </source>
</evidence>
<proteinExistence type="predicted"/>
<dbReference type="Pfam" id="PF13477">
    <property type="entry name" value="Glyco_trans_4_2"/>
    <property type="match status" value="1"/>
</dbReference>
<dbReference type="EMBL" id="FNED01000045">
    <property type="protein sequence ID" value="SDK24577.1"/>
    <property type="molecule type" value="Genomic_DNA"/>
</dbReference>
<dbReference type="Gene3D" id="3.40.50.2000">
    <property type="entry name" value="Glycogen Phosphorylase B"/>
    <property type="match status" value="2"/>
</dbReference>
<protein>
    <submittedName>
        <fullName evidence="4">Glycosyltransferase involved in cell wall bisynthesis</fullName>
    </submittedName>
</protein>
<dbReference type="STRING" id="47500.AF333_21255"/>
<feature type="domain" description="Glycosyltransferase subfamily 4-like N-terminal" evidence="2">
    <location>
        <begin position="2"/>
        <end position="133"/>
    </location>
</feature>
<evidence type="ECO:0000313" key="6">
    <source>
        <dbReference type="Proteomes" id="UP000182836"/>
    </source>
</evidence>
<dbReference type="Pfam" id="PF00534">
    <property type="entry name" value="Glycos_transf_1"/>
    <property type="match status" value="1"/>
</dbReference>
<dbReference type="Proteomes" id="UP000037269">
    <property type="component" value="Unassembled WGS sequence"/>
</dbReference>
<dbReference type="OrthoDB" id="9802525at2"/>
<reference evidence="4 6" key="2">
    <citation type="submission" date="2016-10" db="EMBL/GenBank/DDBJ databases">
        <authorList>
            <person name="de Groot N.N."/>
        </authorList>
    </citation>
    <scope>NUCLEOTIDE SEQUENCE [LARGE SCALE GENOMIC DNA]</scope>
    <source>
        <strain evidence="4 6">DSM 2895</strain>
    </source>
</reference>
<dbReference type="SUPFAM" id="SSF53756">
    <property type="entry name" value="UDP-Glycosyltransferase/glycogen phosphorylase"/>
    <property type="match status" value="1"/>
</dbReference>
<dbReference type="AlphaFoldDB" id="A0A0D1W6S0"/>
<dbReference type="GO" id="GO:0016757">
    <property type="term" value="F:glycosyltransferase activity"/>
    <property type="evidence" value="ECO:0007669"/>
    <property type="project" value="InterPro"/>
</dbReference>
<dbReference type="InterPro" id="IPR028098">
    <property type="entry name" value="Glyco_trans_4-like_N"/>
</dbReference>
<dbReference type="PATRIC" id="fig|47500.8.peg.1045"/>
<gene>
    <name evidence="3" type="ORF">AF333_21255</name>
    <name evidence="4" type="ORF">SAMN04487909_14520</name>
</gene>
<sequence>MKLCLIGDAKNIHIRRRAEFFARVGYDVHVISFSNYDIPKTKVHLLHSVLPMKLKYFGVIFSALNRIDCIQPDVIDVHYLTGFGFIGSFIPKKYPVVATAWGSDVLVSTYRSFFLKHVVQRISTRADKIISVSKQITQRLKELDVDEKKIETFPMGVDLQKFQCQKFFTKQEKKLPFTVISTRWLEPIYNIGLLIDAIALVVEKNKNFHFIIVGDGSLRSKYEQLIGEKKIKEYVTFTGKVDHTQLIKLLADADVYVTTSLSDGTSESLLEAMASGLFPIATNIPANSSWIRHGENGVLIPINDPHKLAEYFLIAYEDEKLRKRAVEENLKIIVEKGNLHKNMDRLSGIYESLVR</sequence>